<dbReference type="EMBL" id="JPGG01000015">
    <property type="protein sequence ID" value="KGC17743.1"/>
    <property type="molecule type" value="Genomic_DNA"/>
</dbReference>
<feature type="region of interest" description="Disordered" evidence="1">
    <location>
        <begin position="83"/>
        <end position="103"/>
    </location>
</feature>
<evidence type="ECO:0000256" key="2">
    <source>
        <dbReference type="SAM" id="Phobius"/>
    </source>
</evidence>
<evidence type="ECO:0000313" key="6">
    <source>
        <dbReference type="Proteomes" id="UP000220629"/>
    </source>
</evidence>
<keyword evidence="2" id="KW-0812">Transmembrane</keyword>
<dbReference type="Proteomes" id="UP000220629">
    <property type="component" value="Unassembled WGS sequence"/>
</dbReference>
<proteinExistence type="predicted"/>
<organism evidence="4 6">
    <name type="scientific">Burkholderia gladioli</name>
    <name type="common">Pseudomonas marginata</name>
    <name type="synonym">Phytomonas marginata</name>
    <dbReference type="NCBI Taxonomy" id="28095"/>
    <lineage>
        <taxon>Bacteria</taxon>
        <taxon>Pseudomonadati</taxon>
        <taxon>Pseudomonadota</taxon>
        <taxon>Betaproteobacteria</taxon>
        <taxon>Burkholderiales</taxon>
        <taxon>Burkholderiaceae</taxon>
        <taxon>Burkholderia</taxon>
    </lineage>
</organism>
<name>A0A095FK36_BURGA</name>
<dbReference type="EMBL" id="PDDY01000004">
    <property type="protein sequence ID" value="PEH37418.1"/>
    <property type="molecule type" value="Genomic_DNA"/>
</dbReference>
<accession>A0A095FK36</accession>
<reference evidence="4" key="2">
    <citation type="submission" date="2017-09" db="EMBL/GenBank/DDBJ databases">
        <title>FDA dAtabase for Regulatory Grade micrObial Sequences (FDA-ARGOS): Supporting development and validation of Infectious Disease Dx tests.</title>
        <authorList>
            <person name="Minogue T."/>
            <person name="Wolcott M."/>
            <person name="Wasieloski L."/>
            <person name="Aguilar W."/>
            <person name="Moore D."/>
            <person name="Tallon L.J."/>
            <person name="Sadzewicz L."/>
            <person name="Ott S."/>
            <person name="Zhao X."/>
            <person name="Nagaraj S."/>
            <person name="Vavikolanu K."/>
            <person name="Aluvathingal J."/>
            <person name="Nadendla S."/>
            <person name="Sichtig H."/>
        </authorList>
    </citation>
    <scope>NUCLEOTIDE SEQUENCE</scope>
    <source>
        <strain evidence="4">FDAARGOS_390</strain>
    </source>
</reference>
<sequence>MSAILLSLFAKFWPAVIGVLGLAGGALFGWIKTKGAAAKVATAGQQVAQVKEQAAQQQADQAVANAAATQASADAVVARQKIDDATASQSPKEVQDELNNWRG</sequence>
<dbReference type="RefSeq" id="WP_036049786.1">
    <property type="nucleotide sequence ID" value="NZ_CADEVY010000003.1"/>
</dbReference>
<evidence type="ECO:0000313" key="5">
    <source>
        <dbReference type="Proteomes" id="UP000029590"/>
    </source>
</evidence>
<keyword evidence="2" id="KW-1133">Transmembrane helix</keyword>
<feature type="transmembrane region" description="Helical" evidence="2">
    <location>
        <begin position="12"/>
        <end position="31"/>
    </location>
</feature>
<reference evidence="3 5" key="1">
    <citation type="submission" date="2014-04" db="EMBL/GenBank/DDBJ databases">
        <authorList>
            <person name="Bishop-Lilly K.A."/>
            <person name="Broomall S.M."/>
            <person name="Chain P.S."/>
            <person name="Chertkov O."/>
            <person name="Coyne S.R."/>
            <person name="Daligault H.E."/>
            <person name="Davenport K.W."/>
            <person name="Erkkila T."/>
            <person name="Frey K.G."/>
            <person name="Gibbons H.S."/>
            <person name="Gu W."/>
            <person name="Jaissle J."/>
            <person name="Johnson S.L."/>
            <person name="Koroleva G.I."/>
            <person name="Ladner J.T."/>
            <person name="Lo C.-C."/>
            <person name="Minogue T.D."/>
            <person name="Munk C."/>
            <person name="Palacios G.F."/>
            <person name="Redden C.L."/>
            <person name="Rosenzweig C.N."/>
            <person name="Scholz M.B."/>
            <person name="Teshima H."/>
            <person name="Xu Y."/>
        </authorList>
    </citation>
    <scope>NUCLEOTIDE SEQUENCE [LARGE SCALE GENOMIC DNA]</scope>
    <source>
        <strain evidence="3">Gladioli</strain>
        <strain evidence="5">gladioli</strain>
    </source>
</reference>
<keyword evidence="2" id="KW-0472">Membrane</keyword>
<evidence type="ECO:0000313" key="4">
    <source>
        <dbReference type="EMBL" id="PEH37418.1"/>
    </source>
</evidence>
<protein>
    <submittedName>
        <fullName evidence="4">Uncharacterized protein</fullName>
    </submittedName>
</protein>
<dbReference type="Proteomes" id="UP000029590">
    <property type="component" value="Unassembled WGS sequence"/>
</dbReference>
<comment type="caution">
    <text evidence="4">The sequence shown here is derived from an EMBL/GenBank/DDBJ whole genome shotgun (WGS) entry which is preliminary data.</text>
</comment>
<reference evidence="6" key="3">
    <citation type="submission" date="2017-09" db="EMBL/GenBank/DDBJ databases">
        <title>FDA dAtabase for Regulatory Grade micrObial Sequences (FDA-ARGOS): Supporting development and validation of Infectious Disease Dx tests.</title>
        <authorList>
            <person name="Minogue T."/>
            <person name="Wolcott M."/>
            <person name="Wasieloski L."/>
            <person name="Aguilar W."/>
            <person name="Moore D."/>
            <person name="Tallon L."/>
            <person name="Sadzewicz L."/>
            <person name="Ott S."/>
            <person name="Zhao X."/>
            <person name="Nagaraj S."/>
            <person name="Vavikolanu K."/>
            <person name="Aluvathingal J."/>
            <person name="Nadendla S."/>
            <person name="Sichtig H."/>
        </authorList>
    </citation>
    <scope>NUCLEOTIDE SEQUENCE [LARGE SCALE GENOMIC DNA]</scope>
    <source>
        <strain evidence="6">FDAARGOS_390</strain>
    </source>
</reference>
<evidence type="ECO:0000256" key="1">
    <source>
        <dbReference type="SAM" id="MobiDB-lite"/>
    </source>
</evidence>
<dbReference type="AlphaFoldDB" id="A0A095FK36"/>
<evidence type="ECO:0000313" key="3">
    <source>
        <dbReference type="EMBL" id="KGC17743.1"/>
    </source>
</evidence>
<dbReference type="KEGG" id="bgo:BM43_462"/>
<gene>
    <name evidence="4" type="ORF">CRM94_23035</name>
    <name evidence="3" type="ORF">DM48_5182</name>
</gene>